<accession>A0AAE3A3U4</accession>
<evidence type="ECO:0000256" key="6">
    <source>
        <dbReference type="ARBA" id="ARBA00023136"/>
    </source>
</evidence>
<evidence type="ECO:0000256" key="5">
    <source>
        <dbReference type="ARBA" id="ARBA00022989"/>
    </source>
</evidence>
<dbReference type="EMBL" id="JAJEPS010000003">
    <property type="protein sequence ID" value="MCC2125506.1"/>
    <property type="molecule type" value="Genomic_DNA"/>
</dbReference>
<dbReference type="Proteomes" id="UP001198220">
    <property type="component" value="Unassembled WGS sequence"/>
</dbReference>
<comment type="caution">
    <text evidence="9">The sequence shown here is derived from an EMBL/GenBank/DDBJ whole genome shotgun (WGS) entry which is preliminary data.</text>
</comment>
<feature type="transmembrane region" description="Helical" evidence="7">
    <location>
        <begin position="66"/>
        <end position="90"/>
    </location>
</feature>
<keyword evidence="4 7" id="KW-0812">Transmembrane</keyword>
<name>A0AAE3A3U4_9FIRM</name>
<dbReference type="PANTHER" id="PTHR42920:SF5">
    <property type="entry name" value="EAMA DOMAIN-CONTAINING PROTEIN"/>
    <property type="match status" value="1"/>
</dbReference>
<dbReference type="AlphaFoldDB" id="A0AAE3A3U4"/>
<evidence type="ECO:0000256" key="2">
    <source>
        <dbReference type="ARBA" id="ARBA00007362"/>
    </source>
</evidence>
<keyword evidence="6 7" id="KW-0472">Membrane</keyword>
<organism evidence="9 10">
    <name type="scientific">Hominiventricola filiformis</name>
    <dbReference type="NCBI Taxonomy" id="2885352"/>
    <lineage>
        <taxon>Bacteria</taxon>
        <taxon>Bacillati</taxon>
        <taxon>Bacillota</taxon>
        <taxon>Clostridia</taxon>
        <taxon>Lachnospirales</taxon>
        <taxon>Lachnospiraceae</taxon>
        <taxon>Hominiventricola</taxon>
    </lineage>
</organism>
<evidence type="ECO:0000256" key="3">
    <source>
        <dbReference type="ARBA" id="ARBA00022475"/>
    </source>
</evidence>
<keyword evidence="3" id="KW-1003">Cell membrane</keyword>
<protein>
    <submittedName>
        <fullName evidence="9">DMT family transporter</fullName>
    </submittedName>
</protein>
<evidence type="ECO:0000259" key="8">
    <source>
        <dbReference type="Pfam" id="PF00892"/>
    </source>
</evidence>
<feature type="transmembrane region" description="Helical" evidence="7">
    <location>
        <begin position="181"/>
        <end position="198"/>
    </location>
</feature>
<evidence type="ECO:0000256" key="7">
    <source>
        <dbReference type="SAM" id="Phobius"/>
    </source>
</evidence>
<sequence>MEKKETMGKVEILLATIIWGFAFVVIRDALTVVPFHMLMVWRYTIAVAMMVLLFRKQIRKVDRELLFEGAVLGLLLYISQCFQTGALGFADTTAGKVGFITSLYVVQVPLFSWIYSRGKRKIRILPVLLAVVGLLLLTLNGIFGMGKGDVVALIGSLGFTFHILAIDVFGKRHSAIELMTFQVMFAAVFAWIGCWVMGSPVPETVWNIQMLFPILYLGIFSTTFGFLLQFLGQQHLKPEHSSILLSMESVFAMVCSVLFQGEQLNLQKLAGCILMFAALILAGKNNNDKIGNLQDKHMNGEIDN</sequence>
<dbReference type="RefSeq" id="WP_308458920.1">
    <property type="nucleotide sequence ID" value="NZ_JAJEPS010000003.1"/>
</dbReference>
<evidence type="ECO:0000256" key="1">
    <source>
        <dbReference type="ARBA" id="ARBA00004651"/>
    </source>
</evidence>
<comment type="similarity">
    <text evidence="2">Belongs to the EamA transporter family.</text>
</comment>
<dbReference type="InterPro" id="IPR037185">
    <property type="entry name" value="EmrE-like"/>
</dbReference>
<feature type="domain" description="EamA" evidence="8">
    <location>
        <begin position="12"/>
        <end position="138"/>
    </location>
</feature>
<feature type="domain" description="EamA" evidence="8">
    <location>
        <begin position="147"/>
        <end position="281"/>
    </location>
</feature>
<feature type="transmembrane region" description="Helical" evidence="7">
    <location>
        <begin position="122"/>
        <end position="144"/>
    </location>
</feature>
<dbReference type="Pfam" id="PF00892">
    <property type="entry name" value="EamA"/>
    <property type="match status" value="2"/>
</dbReference>
<evidence type="ECO:0000313" key="9">
    <source>
        <dbReference type="EMBL" id="MCC2125506.1"/>
    </source>
</evidence>
<evidence type="ECO:0000256" key="4">
    <source>
        <dbReference type="ARBA" id="ARBA00022692"/>
    </source>
</evidence>
<keyword evidence="5 7" id="KW-1133">Transmembrane helix</keyword>
<dbReference type="InterPro" id="IPR051258">
    <property type="entry name" value="Diverse_Substrate_Transporter"/>
</dbReference>
<dbReference type="InterPro" id="IPR000620">
    <property type="entry name" value="EamA_dom"/>
</dbReference>
<reference evidence="9 10" key="1">
    <citation type="submission" date="2021-10" db="EMBL/GenBank/DDBJ databases">
        <title>Anaerobic single-cell dispensing facilitates the cultivation of human gut bacteria.</title>
        <authorList>
            <person name="Afrizal A."/>
        </authorList>
    </citation>
    <scope>NUCLEOTIDE SEQUENCE [LARGE SCALE GENOMIC DNA]</scope>
    <source>
        <strain evidence="9 10">CLA-AA-H276</strain>
    </source>
</reference>
<gene>
    <name evidence="9" type="ORF">LKD36_04855</name>
</gene>
<proteinExistence type="inferred from homology"/>
<dbReference type="GO" id="GO:0005886">
    <property type="term" value="C:plasma membrane"/>
    <property type="evidence" value="ECO:0007669"/>
    <property type="project" value="UniProtKB-SubCell"/>
</dbReference>
<dbReference type="PANTHER" id="PTHR42920">
    <property type="entry name" value="OS03G0707200 PROTEIN-RELATED"/>
    <property type="match status" value="1"/>
</dbReference>
<feature type="transmembrane region" description="Helical" evidence="7">
    <location>
        <begin position="12"/>
        <end position="30"/>
    </location>
</feature>
<comment type="subcellular location">
    <subcellularLocation>
        <location evidence="1">Cell membrane</location>
        <topology evidence="1">Multi-pass membrane protein</topology>
    </subcellularLocation>
</comment>
<evidence type="ECO:0000313" key="10">
    <source>
        <dbReference type="Proteomes" id="UP001198220"/>
    </source>
</evidence>
<feature type="transmembrane region" description="Helical" evidence="7">
    <location>
        <begin position="36"/>
        <end position="54"/>
    </location>
</feature>
<feature type="transmembrane region" description="Helical" evidence="7">
    <location>
        <begin position="210"/>
        <end position="231"/>
    </location>
</feature>
<feature type="transmembrane region" description="Helical" evidence="7">
    <location>
        <begin position="96"/>
        <end position="115"/>
    </location>
</feature>
<dbReference type="SUPFAM" id="SSF103481">
    <property type="entry name" value="Multidrug resistance efflux transporter EmrE"/>
    <property type="match status" value="1"/>
</dbReference>
<feature type="transmembrane region" description="Helical" evidence="7">
    <location>
        <begin position="150"/>
        <end position="169"/>
    </location>
</feature>
<keyword evidence="10" id="KW-1185">Reference proteome</keyword>